<dbReference type="Proteomes" id="UP000256686">
    <property type="component" value="Unassembled WGS sequence"/>
</dbReference>
<evidence type="ECO:0000259" key="1">
    <source>
        <dbReference type="Pfam" id="PF08845"/>
    </source>
</evidence>
<reference evidence="3" key="1">
    <citation type="submission" date="2018-06" db="EMBL/GenBank/DDBJ databases">
        <authorList>
            <person name="Lum Nde A."/>
            <person name="Hugo C."/>
        </authorList>
    </citation>
    <scope>NUCLEOTIDE SEQUENCE [LARGE SCALE GENOMIC DNA]</scope>
    <source>
        <strain evidence="3">1_F178</strain>
    </source>
</reference>
<dbReference type="EMBL" id="QNVT01000013">
    <property type="protein sequence ID" value="REC61695.1"/>
    <property type="molecule type" value="Genomic_DNA"/>
</dbReference>
<feature type="domain" description="Toxin SymE-like" evidence="1">
    <location>
        <begin position="46"/>
        <end position="79"/>
    </location>
</feature>
<proteinExistence type="predicted"/>
<name>A0A3D9C738_9FLAO</name>
<protein>
    <recommendedName>
        <fullName evidence="1">Toxin SymE-like domain-containing protein</fullName>
    </recommendedName>
</protein>
<dbReference type="AlphaFoldDB" id="A0A3D9C738"/>
<dbReference type="InterPro" id="IPR014944">
    <property type="entry name" value="Toxin_SymE-like"/>
</dbReference>
<keyword evidence="3" id="KW-1185">Reference proteome</keyword>
<evidence type="ECO:0000313" key="2">
    <source>
        <dbReference type="EMBL" id="REC61695.1"/>
    </source>
</evidence>
<dbReference type="GO" id="GO:0003723">
    <property type="term" value="F:RNA binding"/>
    <property type="evidence" value="ECO:0007669"/>
    <property type="project" value="InterPro"/>
</dbReference>
<gene>
    <name evidence="2" type="ORF">DRF65_14690</name>
</gene>
<comment type="caution">
    <text evidence="2">The sequence shown here is derived from an EMBL/GenBank/DDBJ whole genome shotgun (WGS) entry which is preliminary data.</text>
</comment>
<evidence type="ECO:0000313" key="3">
    <source>
        <dbReference type="Proteomes" id="UP000256686"/>
    </source>
</evidence>
<dbReference type="GO" id="GO:0016788">
    <property type="term" value="F:hydrolase activity, acting on ester bonds"/>
    <property type="evidence" value="ECO:0007669"/>
    <property type="project" value="InterPro"/>
</dbReference>
<dbReference type="GO" id="GO:0016070">
    <property type="term" value="P:RNA metabolic process"/>
    <property type="evidence" value="ECO:0007669"/>
    <property type="project" value="InterPro"/>
</dbReference>
<dbReference type="GO" id="GO:0005737">
    <property type="term" value="C:cytoplasm"/>
    <property type="evidence" value="ECO:0007669"/>
    <property type="project" value="InterPro"/>
</dbReference>
<sequence length="87" mass="10354">MIFLALLKNNDMRKVIIRGKYKIVSIRNLTVSHKSFERAYRRLVFFPEIRLAGKWLLECGFEPGDHVVVTVRRNQITLEKDMNYEEV</sequence>
<organism evidence="2 3">
    <name type="scientific">Chryseobacterium pennae</name>
    <dbReference type="NCBI Taxonomy" id="2258962"/>
    <lineage>
        <taxon>Bacteria</taxon>
        <taxon>Pseudomonadati</taxon>
        <taxon>Bacteroidota</taxon>
        <taxon>Flavobacteriia</taxon>
        <taxon>Flavobacteriales</taxon>
        <taxon>Weeksellaceae</taxon>
        <taxon>Chryseobacterium group</taxon>
        <taxon>Chryseobacterium</taxon>
    </lineage>
</organism>
<accession>A0A3D9C738</accession>
<dbReference type="Pfam" id="PF08845">
    <property type="entry name" value="SymE_toxin"/>
    <property type="match status" value="1"/>
</dbReference>